<gene>
    <name evidence="7" type="ORF">EDM56_19840</name>
</gene>
<dbReference type="OrthoDB" id="9811754at2"/>
<dbReference type="InterPro" id="IPR050739">
    <property type="entry name" value="MFP"/>
</dbReference>
<evidence type="ECO:0000256" key="3">
    <source>
        <dbReference type="ARBA" id="ARBA00022692"/>
    </source>
</evidence>
<evidence type="ECO:0000256" key="1">
    <source>
        <dbReference type="ARBA" id="ARBA00004167"/>
    </source>
</evidence>
<protein>
    <submittedName>
        <fullName evidence="7">HlyD family efflux transporter periplasmic adaptor subunit</fullName>
    </submittedName>
</protein>
<proteinExistence type="inferred from homology"/>
<reference evidence="7 8" key="1">
    <citation type="submission" date="2018-10" db="EMBL/GenBank/DDBJ databases">
        <title>Phylogenomics of Brevibacillus.</title>
        <authorList>
            <person name="Dunlap C."/>
        </authorList>
    </citation>
    <scope>NUCLEOTIDE SEQUENCE [LARGE SCALE GENOMIC DNA]</scope>
    <source>
        <strain evidence="7 8">JCM 15716</strain>
    </source>
</reference>
<name>A0A3M8DC06_9BACL</name>
<dbReference type="PANTHER" id="PTHR30386">
    <property type="entry name" value="MEMBRANE FUSION SUBUNIT OF EMRAB-TOLC MULTIDRUG EFFLUX PUMP"/>
    <property type="match status" value="1"/>
</dbReference>
<keyword evidence="5 6" id="KW-0472">Membrane</keyword>
<comment type="caution">
    <text evidence="7">The sequence shown here is derived from an EMBL/GenBank/DDBJ whole genome shotgun (WGS) entry which is preliminary data.</text>
</comment>
<comment type="similarity">
    <text evidence="2">Belongs to the membrane fusion protein (MFP) (TC 8.A.1) family.</text>
</comment>
<evidence type="ECO:0000256" key="6">
    <source>
        <dbReference type="SAM" id="Phobius"/>
    </source>
</evidence>
<dbReference type="EMBL" id="RHHQ01000015">
    <property type="protein sequence ID" value="RNB85161.1"/>
    <property type="molecule type" value="Genomic_DNA"/>
</dbReference>
<dbReference type="AlphaFoldDB" id="A0A3M8DC06"/>
<keyword evidence="4 6" id="KW-1133">Transmembrane helix</keyword>
<evidence type="ECO:0000256" key="2">
    <source>
        <dbReference type="ARBA" id="ARBA00009477"/>
    </source>
</evidence>
<evidence type="ECO:0000313" key="7">
    <source>
        <dbReference type="EMBL" id="RNB85161.1"/>
    </source>
</evidence>
<dbReference type="GO" id="GO:0016020">
    <property type="term" value="C:membrane"/>
    <property type="evidence" value="ECO:0007669"/>
    <property type="project" value="UniProtKB-SubCell"/>
</dbReference>
<comment type="subcellular location">
    <subcellularLocation>
        <location evidence="1">Membrane</location>
        <topology evidence="1">Single-pass membrane protein</topology>
    </subcellularLocation>
</comment>
<dbReference type="RefSeq" id="WP_122919646.1">
    <property type="nucleotide sequence ID" value="NZ_RHHQ01000015.1"/>
</dbReference>
<keyword evidence="3 6" id="KW-0812">Transmembrane</keyword>
<evidence type="ECO:0000313" key="8">
    <source>
        <dbReference type="Proteomes" id="UP000271031"/>
    </source>
</evidence>
<sequence>MKAKRLITMLIAFYLVGSALISWYYRYQQQNYIVTDDSRTMVDLAVIKAPGTGRLLSFDIRENQEVKANEVVGFVQSTQGNGARLPLVSPVSGHVLRIGANEGEVVTNGQNLLAIADLGTAYVQARLTEKESTRIRVGQTVAVTLDSAGGNVYPGVVSMIEHVTQNEVWPIISLTPPRQTPREDQLVPIRIQVQGARLIPGTHTSVKIKVGGDSDGLF</sequence>
<feature type="transmembrane region" description="Helical" evidence="6">
    <location>
        <begin position="7"/>
        <end position="25"/>
    </location>
</feature>
<evidence type="ECO:0000256" key="5">
    <source>
        <dbReference type="ARBA" id="ARBA00023136"/>
    </source>
</evidence>
<dbReference type="Gene3D" id="2.40.30.170">
    <property type="match status" value="1"/>
</dbReference>
<dbReference type="Gene3D" id="2.40.50.100">
    <property type="match status" value="1"/>
</dbReference>
<accession>A0A3M8DC06</accession>
<dbReference type="PANTHER" id="PTHR30386:SF26">
    <property type="entry name" value="TRANSPORT PROTEIN COMB"/>
    <property type="match status" value="1"/>
</dbReference>
<dbReference type="SUPFAM" id="SSF51230">
    <property type="entry name" value="Single hybrid motif"/>
    <property type="match status" value="1"/>
</dbReference>
<dbReference type="InterPro" id="IPR011053">
    <property type="entry name" value="Single_hybrid_motif"/>
</dbReference>
<dbReference type="Proteomes" id="UP000271031">
    <property type="component" value="Unassembled WGS sequence"/>
</dbReference>
<keyword evidence="8" id="KW-1185">Reference proteome</keyword>
<organism evidence="7 8">
    <name type="scientific">Brevibacillus fluminis</name>
    <dbReference type="NCBI Taxonomy" id="511487"/>
    <lineage>
        <taxon>Bacteria</taxon>
        <taxon>Bacillati</taxon>
        <taxon>Bacillota</taxon>
        <taxon>Bacilli</taxon>
        <taxon>Bacillales</taxon>
        <taxon>Paenibacillaceae</taxon>
        <taxon>Brevibacillus</taxon>
    </lineage>
</organism>
<evidence type="ECO:0000256" key="4">
    <source>
        <dbReference type="ARBA" id="ARBA00022989"/>
    </source>
</evidence>